<dbReference type="CDD" id="cd00093">
    <property type="entry name" value="HTH_XRE"/>
    <property type="match status" value="1"/>
</dbReference>
<keyword evidence="3" id="KW-1185">Reference proteome</keyword>
<dbReference type="PROSITE" id="PS50943">
    <property type="entry name" value="HTH_CROC1"/>
    <property type="match status" value="1"/>
</dbReference>
<accession>A0ABR9M7H2</accession>
<name>A0ABR9M7H2_9ACTN</name>
<dbReference type="InterPro" id="IPR001387">
    <property type="entry name" value="Cro/C1-type_HTH"/>
</dbReference>
<evidence type="ECO:0000313" key="3">
    <source>
        <dbReference type="Proteomes" id="UP000633509"/>
    </source>
</evidence>
<gene>
    <name evidence="2" type="ORF">H4W80_006750</name>
</gene>
<dbReference type="InterPro" id="IPR043917">
    <property type="entry name" value="DUF5753"/>
</dbReference>
<dbReference type="SUPFAM" id="SSF47413">
    <property type="entry name" value="lambda repressor-like DNA-binding domains"/>
    <property type="match status" value="1"/>
</dbReference>
<dbReference type="InterPro" id="IPR010982">
    <property type="entry name" value="Lambda_DNA-bd_dom_sf"/>
</dbReference>
<evidence type="ECO:0000259" key="1">
    <source>
        <dbReference type="PROSITE" id="PS50943"/>
    </source>
</evidence>
<dbReference type="EMBL" id="JADBEK010000001">
    <property type="protein sequence ID" value="MBE1588492.1"/>
    <property type="molecule type" value="Genomic_DNA"/>
</dbReference>
<protein>
    <submittedName>
        <fullName evidence="2">Transcriptional regulator with XRE-family HTH domain</fullName>
    </submittedName>
</protein>
<comment type="caution">
    <text evidence="2">The sequence shown here is derived from an EMBL/GenBank/DDBJ whole genome shotgun (WGS) entry which is preliminary data.</text>
</comment>
<feature type="domain" description="HTH cro/C1-type" evidence="1">
    <location>
        <begin position="20"/>
        <end position="74"/>
    </location>
</feature>
<sequence length="275" mass="30985">MDVVPSLSPDSPRVRFGAEMRRLREAAELSQAAVAARLGCTQTQVSRLEKATRTPSRSDAERLDLLFGTSGGVSFAQLHERIVSQPGNPPWFRNWTEEIEPTLLVLRSWDPLLVPGLLQTEAYARQIFSMEPGVGPDEVKERVEARMRRQRILERSRPPLIYVLFDAGVLRRRVGGPEVMREQLDRLLEFAACPSVFIQVVDPDCLPGLAGPFMIAKLPDGQPDVISSDAPAQAQITADCDVVAAIWARYEAIRLWAYPERESRRIIEEARREWT</sequence>
<dbReference type="Gene3D" id="1.10.260.40">
    <property type="entry name" value="lambda repressor-like DNA-binding domains"/>
    <property type="match status" value="1"/>
</dbReference>
<organism evidence="2 3">
    <name type="scientific">Nonomuraea angiospora</name>
    <dbReference type="NCBI Taxonomy" id="46172"/>
    <lineage>
        <taxon>Bacteria</taxon>
        <taxon>Bacillati</taxon>
        <taxon>Actinomycetota</taxon>
        <taxon>Actinomycetes</taxon>
        <taxon>Streptosporangiales</taxon>
        <taxon>Streptosporangiaceae</taxon>
        <taxon>Nonomuraea</taxon>
    </lineage>
</organism>
<dbReference type="Pfam" id="PF13560">
    <property type="entry name" value="HTH_31"/>
    <property type="match status" value="1"/>
</dbReference>
<proteinExistence type="predicted"/>
<dbReference type="RefSeq" id="WP_192788705.1">
    <property type="nucleotide sequence ID" value="NZ_JADBEK010000001.1"/>
</dbReference>
<dbReference type="SMART" id="SM00530">
    <property type="entry name" value="HTH_XRE"/>
    <property type="match status" value="1"/>
</dbReference>
<evidence type="ECO:0000313" key="2">
    <source>
        <dbReference type="EMBL" id="MBE1588492.1"/>
    </source>
</evidence>
<dbReference type="Pfam" id="PF19054">
    <property type="entry name" value="DUF5753"/>
    <property type="match status" value="1"/>
</dbReference>
<reference evidence="2 3" key="1">
    <citation type="submission" date="2020-10" db="EMBL/GenBank/DDBJ databases">
        <title>Sequencing the genomes of 1000 actinobacteria strains.</title>
        <authorList>
            <person name="Klenk H.-P."/>
        </authorList>
    </citation>
    <scope>NUCLEOTIDE SEQUENCE [LARGE SCALE GENOMIC DNA]</scope>
    <source>
        <strain evidence="2 3">DSM 43173</strain>
    </source>
</reference>
<dbReference type="Proteomes" id="UP000633509">
    <property type="component" value="Unassembled WGS sequence"/>
</dbReference>